<comment type="subcellular location">
    <subcellularLocation>
        <location evidence="2">Chromosome</location>
    </subcellularLocation>
    <subcellularLocation>
        <location evidence="1">Nucleus</location>
    </subcellularLocation>
</comment>
<dbReference type="OrthoDB" id="10071681at2759"/>
<evidence type="ECO:0000259" key="5">
    <source>
        <dbReference type="Pfam" id="PF15511"/>
    </source>
</evidence>
<dbReference type="InterPro" id="IPR009072">
    <property type="entry name" value="Histone-fold"/>
</dbReference>
<evidence type="ECO:0000256" key="4">
    <source>
        <dbReference type="ARBA" id="ARBA00023242"/>
    </source>
</evidence>
<dbReference type="GO" id="GO:0046982">
    <property type="term" value="F:protein heterodimerization activity"/>
    <property type="evidence" value="ECO:0007669"/>
    <property type="project" value="InterPro"/>
</dbReference>
<dbReference type="GO" id="GO:0005694">
    <property type="term" value="C:chromosome"/>
    <property type="evidence" value="ECO:0007669"/>
    <property type="project" value="UniProtKB-SubCell"/>
</dbReference>
<evidence type="ECO:0000256" key="2">
    <source>
        <dbReference type="ARBA" id="ARBA00004286"/>
    </source>
</evidence>
<evidence type="ECO:0000256" key="1">
    <source>
        <dbReference type="ARBA" id="ARBA00004123"/>
    </source>
</evidence>
<gene>
    <name evidence="6" type="ORF">CU098_003155</name>
</gene>
<reference evidence="6 7" key="1">
    <citation type="journal article" date="2018" name="G3 (Bethesda)">
        <title>Phylogenetic and Phylogenomic Definition of Rhizopus Species.</title>
        <authorList>
            <person name="Gryganskyi A.P."/>
            <person name="Golan J."/>
            <person name="Dolatabadi S."/>
            <person name="Mondo S."/>
            <person name="Robb S."/>
            <person name="Idnurm A."/>
            <person name="Muszewska A."/>
            <person name="Steczkiewicz K."/>
            <person name="Masonjones S."/>
            <person name="Liao H.L."/>
            <person name="Gajdeczka M.T."/>
            <person name="Anike F."/>
            <person name="Vuek A."/>
            <person name="Anishchenko I.M."/>
            <person name="Voigt K."/>
            <person name="de Hoog G.S."/>
            <person name="Smith M.E."/>
            <person name="Heitman J."/>
            <person name="Vilgalys R."/>
            <person name="Stajich J.E."/>
        </authorList>
    </citation>
    <scope>NUCLEOTIDE SEQUENCE [LARGE SCALE GENOMIC DNA]</scope>
    <source>
        <strain evidence="6 7">LSU 92-RS-03</strain>
    </source>
</reference>
<dbReference type="AlphaFoldDB" id="A0A367INT2"/>
<dbReference type="InterPro" id="IPR035425">
    <property type="entry name" value="CENP-T/H4_C"/>
</dbReference>
<evidence type="ECO:0000313" key="6">
    <source>
        <dbReference type="EMBL" id="RCH79161.1"/>
    </source>
</evidence>
<dbReference type="EMBL" id="PJQM01006753">
    <property type="protein sequence ID" value="RCH79161.1"/>
    <property type="molecule type" value="Genomic_DNA"/>
</dbReference>
<sequence>MSVATQDLLPREEEASVDLFNMPTDRASVISDRYSQMETQRETTQPEFSHDITRELEGLNSDHFQSSISEELIGAEKEQEKSVQEDNVLPFKDDFGEDTNFGYAGIEDDILDAGGAVDMERDQSSIDMDHIPSTRITRRILSNNNFARKRIFEARSEKIKAKDDVFNRHHVKQIFTNKIAMSKNVPCHVGTFSMVADIFCDQLADDILAYKKNGEENEENEENEEENSDEITLEDIVLLMKRQRVLNDKTSLQSLIYKHLPREYWDDLITSALADNVLSEERSGLTD</sequence>
<dbReference type="GO" id="GO:0005634">
    <property type="term" value="C:nucleus"/>
    <property type="evidence" value="ECO:0007669"/>
    <property type="project" value="UniProtKB-SubCell"/>
</dbReference>
<keyword evidence="4" id="KW-0539">Nucleus</keyword>
<comment type="caution">
    <text evidence="6">The sequence shown here is derived from an EMBL/GenBank/DDBJ whole genome shotgun (WGS) entry which is preliminary data.</text>
</comment>
<keyword evidence="7" id="KW-1185">Reference proteome</keyword>
<keyword evidence="3" id="KW-0158">Chromosome</keyword>
<dbReference type="Pfam" id="PF15511">
    <property type="entry name" value="CENP-T_C"/>
    <property type="match status" value="1"/>
</dbReference>
<evidence type="ECO:0000313" key="7">
    <source>
        <dbReference type="Proteomes" id="UP000253551"/>
    </source>
</evidence>
<accession>A0A367INT2</accession>
<feature type="domain" description="CENP-T/Histone H4 histone fold" evidence="5">
    <location>
        <begin position="229"/>
        <end position="271"/>
    </location>
</feature>
<dbReference type="Proteomes" id="UP000253551">
    <property type="component" value="Unassembled WGS sequence"/>
</dbReference>
<dbReference type="Gene3D" id="1.10.20.10">
    <property type="entry name" value="Histone, subunit A"/>
    <property type="match status" value="1"/>
</dbReference>
<protein>
    <recommendedName>
        <fullName evidence="5">CENP-T/Histone H4 histone fold domain-containing protein</fullName>
    </recommendedName>
</protein>
<proteinExistence type="predicted"/>
<name>A0A367INT2_RHIST</name>
<evidence type="ECO:0000256" key="3">
    <source>
        <dbReference type="ARBA" id="ARBA00022454"/>
    </source>
</evidence>
<dbReference type="STRING" id="4846.A0A367INT2"/>
<organism evidence="6 7">
    <name type="scientific">Rhizopus stolonifer</name>
    <name type="common">Rhizopus nigricans</name>
    <dbReference type="NCBI Taxonomy" id="4846"/>
    <lineage>
        <taxon>Eukaryota</taxon>
        <taxon>Fungi</taxon>
        <taxon>Fungi incertae sedis</taxon>
        <taxon>Mucoromycota</taxon>
        <taxon>Mucoromycotina</taxon>
        <taxon>Mucoromycetes</taxon>
        <taxon>Mucorales</taxon>
        <taxon>Mucorineae</taxon>
        <taxon>Rhizopodaceae</taxon>
        <taxon>Rhizopus</taxon>
    </lineage>
</organism>